<dbReference type="Proteomes" id="UP000094291">
    <property type="component" value="Unassembled WGS sequence"/>
</dbReference>
<organism evidence="2 3">
    <name type="scientific">Terasakiispira papahanaumokuakeensis</name>
    <dbReference type="NCBI Taxonomy" id="197479"/>
    <lineage>
        <taxon>Bacteria</taxon>
        <taxon>Pseudomonadati</taxon>
        <taxon>Pseudomonadota</taxon>
        <taxon>Gammaproteobacteria</taxon>
        <taxon>Oceanospirillales</taxon>
        <taxon>Terasakiispira</taxon>
    </lineage>
</organism>
<name>A0A1E2V7A3_9GAMM</name>
<proteinExistence type="predicted"/>
<evidence type="ECO:0000313" key="2">
    <source>
        <dbReference type="EMBL" id="ODC02732.1"/>
    </source>
</evidence>
<gene>
    <name evidence="2" type="ORF">BFW38_03395</name>
</gene>
<sequence>MARPHVTPPEPIDLTDQRIQIGDTTAFVTKFNTTQDQFERFSTETDAYTTQLSALGDYLEQRADSADADAAATAADRLAVAGDKTAVAVDRAAVADDKTAVASDRQAVETAASQVANDQQTVATDKTAVATGRAAVESAASQVANDASAAAESADSASSSAQTAAQLRDQTQALRDQAEAIVVDDDVRAAMRDAMAGSAVTITNSTAPGAPAGGSWSIQLRAMSRQVGGQVVNFAITWWDGQQETIYPPNGVLFASHAVDRPVGETVTATVTAYDDIGNESEPYPITATVSADAAPTGTVSIGTVTQAQPGDTIQFAFTGATDPDGGSVMYQVVDEAGLTWSKTTGIVAGEIVTASVPLSYEGSPALVSACAVSSRGVQGAAATKSITISRADIIGVSLLETGGPGGTWQHIDVNGNAIARPSTSWFNSHPVWGGMSDQMIDGQHMVFVPRFYYKRGEDALGNDAWWISPVEYAGFTLMPAFMYGGRAIDGFWVGKYQASLIGDELASRPWVLPAVSKTLAQFMTHATNRNSGGVQGFRIWHYDMWLAVQWLYLIENATMDSQAHTGRGRVSTGSAASVSTADVAEATYRGIVGLWGNVYQWMDGARALNDVIERRSYNGSWTSTGESVSNSGSANYPLTFRPSSPQQFIAGTYRTGNGNATLPDYVRWRNGGEYYPFVGGSWSTAASAGLWYVNCGGSASSAYSHVGARLARVV</sequence>
<keyword evidence="3" id="KW-1185">Reference proteome</keyword>
<feature type="compositionally biased region" description="Low complexity" evidence="1">
    <location>
        <begin position="151"/>
        <end position="166"/>
    </location>
</feature>
<dbReference type="AlphaFoldDB" id="A0A1E2V7A3"/>
<feature type="region of interest" description="Disordered" evidence="1">
    <location>
        <begin position="151"/>
        <end position="171"/>
    </location>
</feature>
<dbReference type="EMBL" id="MDTQ01000001">
    <property type="protein sequence ID" value="ODC02732.1"/>
    <property type="molecule type" value="Genomic_DNA"/>
</dbReference>
<dbReference type="STRING" id="197479.BFW38_03395"/>
<evidence type="ECO:0000256" key="1">
    <source>
        <dbReference type="SAM" id="MobiDB-lite"/>
    </source>
</evidence>
<comment type="caution">
    <text evidence="2">The sequence shown here is derived from an EMBL/GenBank/DDBJ whole genome shotgun (WGS) entry which is preliminary data.</text>
</comment>
<accession>A0A1E2V7A3</accession>
<protein>
    <submittedName>
        <fullName evidence="2">Uncharacterized protein</fullName>
    </submittedName>
</protein>
<reference evidence="2 3" key="1">
    <citation type="submission" date="2016-08" db="EMBL/GenBank/DDBJ databases">
        <authorList>
            <person name="Seilhamer J.J."/>
        </authorList>
    </citation>
    <scope>NUCLEOTIDE SEQUENCE [LARGE SCALE GENOMIC DNA]</scope>
    <source>
        <strain evidence="2 3">PH27A</strain>
    </source>
</reference>
<dbReference type="RefSeq" id="WP_068997127.1">
    <property type="nucleotide sequence ID" value="NZ_MDTQ01000001.1"/>
</dbReference>
<dbReference type="OrthoDB" id="9775889at2"/>
<evidence type="ECO:0000313" key="3">
    <source>
        <dbReference type="Proteomes" id="UP000094291"/>
    </source>
</evidence>